<organism evidence="1 2">
    <name type="scientific">Dallia pectoralis</name>
    <name type="common">Alaska blackfish</name>
    <dbReference type="NCBI Taxonomy" id="75939"/>
    <lineage>
        <taxon>Eukaryota</taxon>
        <taxon>Metazoa</taxon>
        <taxon>Chordata</taxon>
        <taxon>Craniata</taxon>
        <taxon>Vertebrata</taxon>
        <taxon>Euteleostomi</taxon>
        <taxon>Actinopterygii</taxon>
        <taxon>Neopterygii</taxon>
        <taxon>Teleostei</taxon>
        <taxon>Protacanthopterygii</taxon>
        <taxon>Esociformes</taxon>
        <taxon>Umbridae</taxon>
        <taxon>Dallia</taxon>
    </lineage>
</organism>
<dbReference type="EMBL" id="CM055742">
    <property type="protein sequence ID" value="KAJ8001092.1"/>
    <property type="molecule type" value="Genomic_DNA"/>
</dbReference>
<gene>
    <name evidence="1" type="ORF">DPEC_G00187640</name>
</gene>
<name>A0ACC2GC15_DALPE</name>
<proteinExistence type="predicted"/>
<keyword evidence="2" id="KW-1185">Reference proteome</keyword>
<comment type="caution">
    <text evidence="1">The sequence shown here is derived from an EMBL/GenBank/DDBJ whole genome shotgun (WGS) entry which is preliminary data.</text>
</comment>
<evidence type="ECO:0000313" key="2">
    <source>
        <dbReference type="Proteomes" id="UP001157502"/>
    </source>
</evidence>
<reference evidence="1" key="1">
    <citation type="submission" date="2021-05" db="EMBL/GenBank/DDBJ databases">
        <authorList>
            <person name="Pan Q."/>
            <person name="Jouanno E."/>
            <person name="Zahm M."/>
            <person name="Klopp C."/>
            <person name="Cabau C."/>
            <person name="Louis A."/>
            <person name="Berthelot C."/>
            <person name="Parey E."/>
            <person name="Roest Crollius H."/>
            <person name="Montfort J."/>
            <person name="Robinson-Rechavi M."/>
            <person name="Bouchez O."/>
            <person name="Lampietro C."/>
            <person name="Lopez Roques C."/>
            <person name="Donnadieu C."/>
            <person name="Postlethwait J."/>
            <person name="Bobe J."/>
            <person name="Dillon D."/>
            <person name="Chandos A."/>
            <person name="von Hippel F."/>
            <person name="Guiguen Y."/>
        </authorList>
    </citation>
    <scope>NUCLEOTIDE SEQUENCE</scope>
    <source>
        <strain evidence="1">YG-Jan2019</strain>
    </source>
</reference>
<accession>A0ACC2GC15</accession>
<evidence type="ECO:0000313" key="1">
    <source>
        <dbReference type="EMBL" id="KAJ8001092.1"/>
    </source>
</evidence>
<dbReference type="Proteomes" id="UP001157502">
    <property type="component" value="Chromosome 15"/>
</dbReference>
<feature type="non-terminal residue" evidence="1">
    <location>
        <position position="106"/>
    </location>
</feature>
<sequence>MVGRDMAKIMSWTATLLCLTDSSTIYQKLTLNITNEVDSVYKILYSFTYVRSMINQFTSGPFIVNMTLFFINQTVVPNATSAEEGLINALSKGNISLNIDTTSIYA</sequence>
<protein>
    <submittedName>
        <fullName evidence="1">Uncharacterized protein</fullName>
    </submittedName>
</protein>